<dbReference type="EMBL" id="CP106679">
    <property type="protein sequence ID" value="UXP33282.1"/>
    <property type="molecule type" value="Genomic_DNA"/>
</dbReference>
<dbReference type="InterPro" id="IPR019734">
    <property type="entry name" value="TPR_rpt"/>
</dbReference>
<dbReference type="Proteomes" id="UP001065174">
    <property type="component" value="Chromosome"/>
</dbReference>
<dbReference type="RefSeq" id="WP_262310711.1">
    <property type="nucleotide sequence ID" value="NZ_CP106679.1"/>
</dbReference>
<dbReference type="PROSITE" id="PS50005">
    <property type="entry name" value="TPR"/>
    <property type="match status" value="1"/>
</dbReference>
<evidence type="ECO:0000313" key="3">
    <source>
        <dbReference type="EMBL" id="UXP33282.1"/>
    </source>
</evidence>
<evidence type="ECO:0000256" key="1">
    <source>
        <dbReference type="PROSITE-ProRule" id="PRU00339"/>
    </source>
</evidence>
<keyword evidence="1" id="KW-0802">TPR repeat</keyword>
<reference evidence="3" key="1">
    <citation type="submission" date="2022-09" db="EMBL/GenBank/DDBJ databases">
        <title>Comparative genomics and taxonomic characterization of three novel marine species of genus Reichenbachiella exhibiting antioxidant and polysaccharide degradation activities.</title>
        <authorList>
            <person name="Muhammad N."/>
            <person name="Lee Y.-J."/>
            <person name="Ko J."/>
            <person name="Kim S.-G."/>
        </authorList>
    </citation>
    <scope>NUCLEOTIDE SEQUENCE</scope>
    <source>
        <strain evidence="3">BKB1-1</strain>
    </source>
</reference>
<keyword evidence="2" id="KW-0732">Signal</keyword>
<feature type="repeat" description="TPR" evidence="1">
    <location>
        <begin position="309"/>
        <end position="342"/>
    </location>
</feature>
<evidence type="ECO:0000256" key="2">
    <source>
        <dbReference type="SAM" id="SignalP"/>
    </source>
</evidence>
<dbReference type="SUPFAM" id="SSF48452">
    <property type="entry name" value="TPR-like"/>
    <property type="match status" value="1"/>
</dbReference>
<keyword evidence="4" id="KW-1185">Reference proteome</keyword>
<dbReference type="InterPro" id="IPR011990">
    <property type="entry name" value="TPR-like_helical_dom_sf"/>
</dbReference>
<dbReference type="Gene3D" id="1.25.40.10">
    <property type="entry name" value="Tetratricopeptide repeat domain"/>
    <property type="match status" value="1"/>
</dbReference>
<evidence type="ECO:0000313" key="4">
    <source>
        <dbReference type="Proteomes" id="UP001065174"/>
    </source>
</evidence>
<name>A0ABY6CRX8_9BACT</name>
<dbReference type="SMART" id="SM00028">
    <property type="entry name" value="TPR"/>
    <property type="match status" value="2"/>
</dbReference>
<gene>
    <name evidence="3" type="ORF">N6H18_04875</name>
</gene>
<evidence type="ECO:0008006" key="5">
    <source>
        <dbReference type="Google" id="ProtNLM"/>
    </source>
</evidence>
<organism evidence="3 4">
    <name type="scientific">Reichenbachiella agarivorans</name>
    <dbReference type="NCBI Taxonomy" id="2979464"/>
    <lineage>
        <taxon>Bacteria</taxon>
        <taxon>Pseudomonadati</taxon>
        <taxon>Bacteroidota</taxon>
        <taxon>Cytophagia</taxon>
        <taxon>Cytophagales</taxon>
        <taxon>Reichenbachiellaceae</taxon>
        <taxon>Reichenbachiella</taxon>
    </lineage>
</organism>
<proteinExistence type="predicted"/>
<accession>A0ABY6CRX8</accession>
<sequence>MKKLLLIGFVVCMNAAAIAQPGWNWPEEVDKAKEKNALYVDAVKSKQYAVAVAPHQWLLDNCPDLNESLYINGAKIYEGLEDKESDPAKQLSYQEKALKMYDDRIKYFGDEANVLNRKAFAAYKFYKGNQSKYKELLDLFDKTFDMNGVETMDNNLVAYMDVVRRYKLSGGAISDEDVIDRYGKISDVIAEKDAVKSDSKYTVYQENVDKLLTATVDVNCEFVETKLVPKMNETKDPKMAKKVFQLLLSAKCTDSPAFVQAGELVYKAEPSYGMAKVLGIKFAADNQYSKAAEYYNAAVGMSDDNLKKAEIYLNMAQMFASSGQKSEARNYARKALANDPSAGEAYTLIGNLYFQSYNDCRQGVSKVDDRLVFIAAYNQYKKAGNTAMMAKAQEQFPSISEIFELGLAEGQSMTLGCWINETVTLERRPN</sequence>
<feature type="chain" id="PRO_5047194357" description="Tetratricopeptide repeat-containing protein" evidence="2">
    <location>
        <begin position="20"/>
        <end position="430"/>
    </location>
</feature>
<feature type="signal peptide" evidence="2">
    <location>
        <begin position="1"/>
        <end position="19"/>
    </location>
</feature>
<protein>
    <recommendedName>
        <fullName evidence="5">Tetratricopeptide repeat-containing protein</fullName>
    </recommendedName>
</protein>